<dbReference type="AlphaFoldDB" id="A0A5P8KE02"/>
<dbReference type="GO" id="GO:0032259">
    <property type="term" value="P:methylation"/>
    <property type="evidence" value="ECO:0007669"/>
    <property type="project" value="UniProtKB-KW"/>
</dbReference>
<dbReference type="CDD" id="cd02440">
    <property type="entry name" value="AdoMet_MTases"/>
    <property type="match status" value="1"/>
</dbReference>
<dbReference type="PANTHER" id="PTHR43861:SF1">
    <property type="entry name" value="TRANS-ACONITATE 2-METHYLTRANSFERASE"/>
    <property type="match status" value="1"/>
</dbReference>
<dbReference type="Gene3D" id="1.10.150.290">
    <property type="entry name" value="S-adenosyl-L-methionine-dependent methyltransferases"/>
    <property type="match status" value="1"/>
</dbReference>
<protein>
    <submittedName>
        <fullName evidence="5">Methyltransferase domain-containing protein</fullName>
    </submittedName>
</protein>
<dbReference type="Proteomes" id="UP000327294">
    <property type="component" value="Chromosome"/>
</dbReference>
<dbReference type="Pfam" id="PF13649">
    <property type="entry name" value="Methyltransf_25"/>
    <property type="match status" value="1"/>
</dbReference>
<keyword evidence="1 5" id="KW-0489">Methyltransferase</keyword>
<keyword evidence="6" id="KW-1185">Reference proteome</keyword>
<dbReference type="EMBL" id="CP045096">
    <property type="protein sequence ID" value="QFR00868.1"/>
    <property type="molecule type" value="Genomic_DNA"/>
</dbReference>
<dbReference type="GO" id="GO:0030798">
    <property type="term" value="F:trans-aconitate 2-methyltransferase activity"/>
    <property type="evidence" value="ECO:0007669"/>
    <property type="project" value="InterPro"/>
</dbReference>
<dbReference type="InterPro" id="IPR023149">
    <property type="entry name" value="Trans_acon_MeTrfase_C"/>
</dbReference>
<dbReference type="InterPro" id="IPR029063">
    <property type="entry name" value="SAM-dependent_MTases_sf"/>
</dbReference>
<evidence type="ECO:0000313" key="6">
    <source>
        <dbReference type="Proteomes" id="UP000327294"/>
    </source>
</evidence>
<evidence type="ECO:0000256" key="3">
    <source>
        <dbReference type="SAM" id="MobiDB-lite"/>
    </source>
</evidence>
<organism evidence="5 6">
    <name type="scientific">Streptomyces phaeolivaceus</name>
    <dbReference type="NCBI Taxonomy" id="2653200"/>
    <lineage>
        <taxon>Bacteria</taxon>
        <taxon>Bacillati</taxon>
        <taxon>Actinomycetota</taxon>
        <taxon>Actinomycetes</taxon>
        <taxon>Kitasatosporales</taxon>
        <taxon>Streptomycetaceae</taxon>
        <taxon>Streptomyces</taxon>
    </lineage>
</organism>
<dbReference type="SUPFAM" id="SSF53335">
    <property type="entry name" value="S-adenosyl-L-methionine-dependent methyltransferases"/>
    <property type="match status" value="1"/>
</dbReference>
<evidence type="ECO:0000256" key="1">
    <source>
        <dbReference type="ARBA" id="ARBA00022603"/>
    </source>
</evidence>
<evidence type="ECO:0000259" key="4">
    <source>
        <dbReference type="Pfam" id="PF13649"/>
    </source>
</evidence>
<keyword evidence="2 5" id="KW-0808">Transferase</keyword>
<dbReference type="PANTHER" id="PTHR43861">
    <property type="entry name" value="TRANS-ACONITATE 2-METHYLTRANSFERASE-RELATED"/>
    <property type="match status" value="1"/>
</dbReference>
<dbReference type="InterPro" id="IPR041698">
    <property type="entry name" value="Methyltransf_25"/>
</dbReference>
<feature type="domain" description="Methyltransferase" evidence="4">
    <location>
        <begin position="109"/>
        <end position="198"/>
    </location>
</feature>
<gene>
    <name evidence="5" type="ORF">F9278_37005</name>
</gene>
<evidence type="ECO:0000256" key="2">
    <source>
        <dbReference type="ARBA" id="ARBA00022679"/>
    </source>
</evidence>
<sequence>MARRGGAGAAVVHDERARAGGLGRRRATAAGRRFPVRGQGGHRWRRRPTGLRSCFSEGVEVTPAHTDSSDRPSKVSWDPQLYLRFPEHRIRPALELLDRVSFDTPPAVVYDLGCGPGTLTRVLTERFPGAEVHGVDSSPEMLRTAAEAAPTAHLHQVEISSWRPRQRPDLVFANSLFHLVPDHGDLLRRMVRDLTPRGVLAAQMPVFHRTPWFRLMTQTLEDGGRGGTPLGAPGLRRTLYRRHTVEAMGYYDLLAGPNTEVDIWSTEYLHVLDGPDPVWAWAEAAGLRPVIDGLTAAEFAEFRTTYLERLRAAYPPLPDGRTLFPFQRLFLVVHSA</sequence>
<evidence type="ECO:0000313" key="5">
    <source>
        <dbReference type="EMBL" id="QFR00868.1"/>
    </source>
</evidence>
<accession>A0A5P8KE02</accession>
<proteinExistence type="predicted"/>
<dbReference type="KEGG" id="sphv:F9278_37005"/>
<reference evidence="5 6" key="1">
    <citation type="submission" date="2019-10" db="EMBL/GenBank/DDBJ databases">
        <title>Streptomyces sp. strain GY16 isolated from leaves of Broussonetia papyrifera.</title>
        <authorList>
            <person name="Mo P."/>
        </authorList>
    </citation>
    <scope>NUCLEOTIDE SEQUENCE [LARGE SCALE GENOMIC DNA]</scope>
    <source>
        <strain evidence="5 6">GY16</strain>
    </source>
</reference>
<dbReference type="Gene3D" id="3.40.50.150">
    <property type="entry name" value="Vaccinia Virus protein VP39"/>
    <property type="match status" value="1"/>
</dbReference>
<name>A0A5P8KE02_9ACTN</name>
<feature type="region of interest" description="Disordered" evidence="3">
    <location>
        <begin position="18"/>
        <end position="48"/>
    </location>
</feature>
<dbReference type="GO" id="GO:0017000">
    <property type="term" value="P:antibiotic biosynthetic process"/>
    <property type="evidence" value="ECO:0007669"/>
    <property type="project" value="UniProtKB-ARBA"/>
</dbReference>